<reference evidence="2" key="1">
    <citation type="journal article" date="2020" name="Stud. Mycol.">
        <title>101 Dothideomycetes genomes: a test case for predicting lifestyles and emergence of pathogens.</title>
        <authorList>
            <person name="Haridas S."/>
            <person name="Albert R."/>
            <person name="Binder M."/>
            <person name="Bloem J."/>
            <person name="Labutti K."/>
            <person name="Salamov A."/>
            <person name="Andreopoulos B."/>
            <person name="Baker S."/>
            <person name="Barry K."/>
            <person name="Bills G."/>
            <person name="Bluhm B."/>
            <person name="Cannon C."/>
            <person name="Castanera R."/>
            <person name="Culley D."/>
            <person name="Daum C."/>
            <person name="Ezra D."/>
            <person name="Gonzalez J."/>
            <person name="Henrissat B."/>
            <person name="Kuo A."/>
            <person name="Liang C."/>
            <person name="Lipzen A."/>
            <person name="Lutzoni F."/>
            <person name="Magnuson J."/>
            <person name="Mondo S."/>
            <person name="Nolan M."/>
            <person name="Ohm R."/>
            <person name="Pangilinan J."/>
            <person name="Park H.-J."/>
            <person name="Ramirez L."/>
            <person name="Alfaro M."/>
            <person name="Sun H."/>
            <person name="Tritt A."/>
            <person name="Yoshinaga Y."/>
            <person name="Zwiers L.-H."/>
            <person name="Turgeon B."/>
            <person name="Goodwin S."/>
            <person name="Spatafora J."/>
            <person name="Crous P."/>
            <person name="Grigoriev I."/>
        </authorList>
    </citation>
    <scope>NUCLEOTIDE SEQUENCE</scope>
    <source>
        <strain evidence="2">CBS 121739</strain>
    </source>
</reference>
<evidence type="ECO:0000313" key="3">
    <source>
        <dbReference type="Proteomes" id="UP000799437"/>
    </source>
</evidence>
<feature type="region of interest" description="Disordered" evidence="1">
    <location>
        <begin position="53"/>
        <end position="132"/>
    </location>
</feature>
<sequence>MPGPAPLTSGFVAINKCSPAQTPPAVSPPVLHQAHDAQKTGYVKQANHVNHVHHGQPHQVPQTNTQPSPQFIPNQMPPPPPQQPQQAHQQQQQHQHHQQQLQQQQQQQAQLQQQAQQQQHHHHQQQQQQYSPQLQYDMAYHRHAIRPDHMEIDDGNDSDATVSEREDGHVDYEPHYQTVNLGPYRESIPWIFSPPRHVPYATSVEVVTLLTDTPLRIKPLYAHDDLQSEQAFMERLFNIGNIIGKGGHAPIFSSSTGEYRFFAERDREVAAAYGFANEEQMFKYLDDIKGTGEIPDPAEKRFQCPWHEIDVIFEPRKRGNVEPSKRRPKAVVVKPDRDMATDREEPTSSPNNEPGEDTVMTNGDTTDYTSISLPSIPSFPMSDAAAAAAAAAAAMNPPKKKYQVPKRIPVDAISHPICMEDLIHAVTRHPLLLPSNPVTVDFIIAHAPHLLQNVSLLYILAHGELENEGLSERLGKLGLDVAPNVLAHRKKKALMDMGGVYGDRKPQYEAYKKTLKRKPGWRKGTSGLGLGC</sequence>
<feature type="compositionally biased region" description="Basic and acidic residues" evidence="1">
    <location>
        <begin position="334"/>
        <end position="346"/>
    </location>
</feature>
<name>A0A6A6WF15_9PEZI</name>
<feature type="compositionally biased region" description="Polar residues" evidence="1">
    <location>
        <begin position="63"/>
        <end position="73"/>
    </location>
</feature>
<evidence type="ECO:0000256" key="1">
    <source>
        <dbReference type="SAM" id="MobiDB-lite"/>
    </source>
</evidence>
<accession>A0A6A6WF15</accession>
<feature type="region of interest" description="Disordered" evidence="1">
    <location>
        <begin position="319"/>
        <end position="367"/>
    </location>
</feature>
<keyword evidence="3" id="KW-1185">Reference proteome</keyword>
<dbReference type="PANTHER" id="PTHR13270">
    <property type="entry name" value="PROTEIN C20ORF116-RELATED"/>
    <property type="match status" value="1"/>
</dbReference>
<gene>
    <name evidence="2" type="ORF">EJ05DRAFT_484331</name>
</gene>
<evidence type="ECO:0000313" key="2">
    <source>
        <dbReference type="EMBL" id="KAF2760624.1"/>
    </source>
</evidence>
<proteinExistence type="predicted"/>
<protein>
    <submittedName>
        <fullName evidence="2">Uncharacterized protein</fullName>
    </submittedName>
</protein>
<dbReference type="RefSeq" id="XP_033603075.1">
    <property type="nucleotide sequence ID" value="XM_033745330.1"/>
</dbReference>
<dbReference type="PANTHER" id="PTHR13270:SF14">
    <property type="entry name" value="SEX DETERMINATION AND DOSAGE COMPENSATION PROTEIN SDC-2"/>
    <property type="match status" value="1"/>
</dbReference>
<organism evidence="2 3">
    <name type="scientific">Pseudovirgaria hyperparasitica</name>
    <dbReference type="NCBI Taxonomy" id="470096"/>
    <lineage>
        <taxon>Eukaryota</taxon>
        <taxon>Fungi</taxon>
        <taxon>Dikarya</taxon>
        <taxon>Ascomycota</taxon>
        <taxon>Pezizomycotina</taxon>
        <taxon>Dothideomycetes</taxon>
        <taxon>Dothideomycetes incertae sedis</taxon>
        <taxon>Acrospermales</taxon>
        <taxon>Acrospermaceae</taxon>
        <taxon>Pseudovirgaria</taxon>
    </lineage>
</organism>
<feature type="compositionally biased region" description="Low complexity" evidence="1">
    <location>
        <begin position="84"/>
        <end position="118"/>
    </location>
</feature>
<dbReference type="AlphaFoldDB" id="A0A6A6WF15"/>
<dbReference type="GeneID" id="54486384"/>
<dbReference type="Proteomes" id="UP000799437">
    <property type="component" value="Unassembled WGS sequence"/>
</dbReference>
<dbReference type="EMBL" id="ML996568">
    <property type="protein sequence ID" value="KAF2760624.1"/>
    <property type="molecule type" value="Genomic_DNA"/>
</dbReference>